<dbReference type="PANTHER" id="PTHR40326">
    <property type="entry name" value="PROTEIN CBG10816"/>
    <property type="match status" value="1"/>
</dbReference>
<sequence>LPTLFSQDRMSDSDEEIEVVYSKLVRKGLTHIKIENDRLRPSLSRRRRSTRIDIVNRNEGRIRKYKHDFSSSNTRFMKRNGGKKKWTSSVRFRVKRRAELLEEYDDEEEMEREEEEMGEEREETGEGEEGDNMEEAEKEIEIIREIPAQFIQYRNNNEEIEDDEITCVYDAREERRINGEKEMEKEREELKKKTTGKGEKYDNGGRKANKSDKYDKRRKFRRERKKKSRKSRDSHQSQETRAFDSNVIRDIALNSNDMDGEENFTISSLYKGHRGLQLKKVENTSFSAVFSPLGAAFDRSIRMWIYTNTGGGTVELATYEGHVKESIKGFEKPSAIAIVKPGSKFAVIDFNGIYLIDLLANKKSVIVKGFNGRVRGLATTSDGNLASIIHESPPSISVFSTSTKNTELCSIAYSVGRGNPSFICSCDELVYTSDLDLNVLSGFSYNYETKNLASISRRDLSDSVNRTSSVITQYMAGVVSDSNHNLLVADARGRKIHLMTPCGSLIQTIPFADGSLPYIAGLALSPTGRVMTVHRREHKVELYDLVPIVSEADLLAKGLRAISYHRK</sequence>
<feature type="non-terminal residue" evidence="2">
    <location>
        <position position="1"/>
    </location>
</feature>
<protein>
    <recommendedName>
        <fullName evidence="4">WD40 domain-containing protein</fullName>
    </recommendedName>
</protein>
<evidence type="ECO:0000256" key="1">
    <source>
        <dbReference type="SAM" id="MobiDB-lite"/>
    </source>
</evidence>
<feature type="compositionally biased region" description="Basic residues" evidence="1">
    <location>
        <begin position="216"/>
        <end position="230"/>
    </location>
</feature>
<reference evidence="2" key="1">
    <citation type="submission" date="2023-10" db="EMBL/GenBank/DDBJ databases">
        <title>Genome assembly of Pristionchus species.</title>
        <authorList>
            <person name="Yoshida K."/>
            <person name="Sommer R.J."/>
        </authorList>
    </citation>
    <scope>NUCLEOTIDE SEQUENCE</scope>
    <source>
        <strain evidence="2">RS5133</strain>
    </source>
</reference>
<accession>A0AAV5UUR1</accession>
<dbReference type="PANTHER" id="PTHR40326:SF1">
    <property type="entry name" value="RING-TYPE DOMAIN-CONTAINING PROTEIN-RELATED"/>
    <property type="match status" value="1"/>
</dbReference>
<gene>
    <name evidence="2" type="ORF">PFISCL1PPCAC_1740</name>
</gene>
<dbReference type="SUPFAM" id="SSF101898">
    <property type="entry name" value="NHL repeat"/>
    <property type="match status" value="1"/>
</dbReference>
<proteinExistence type="predicted"/>
<dbReference type="InterPro" id="IPR011042">
    <property type="entry name" value="6-blade_b-propeller_TolB-like"/>
</dbReference>
<organism evidence="2 3">
    <name type="scientific">Pristionchus fissidentatus</name>
    <dbReference type="NCBI Taxonomy" id="1538716"/>
    <lineage>
        <taxon>Eukaryota</taxon>
        <taxon>Metazoa</taxon>
        <taxon>Ecdysozoa</taxon>
        <taxon>Nematoda</taxon>
        <taxon>Chromadorea</taxon>
        <taxon>Rhabditida</taxon>
        <taxon>Rhabditina</taxon>
        <taxon>Diplogasteromorpha</taxon>
        <taxon>Diplogasteroidea</taxon>
        <taxon>Neodiplogasteridae</taxon>
        <taxon>Pristionchus</taxon>
    </lineage>
</organism>
<comment type="caution">
    <text evidence="2">The sequence shown here is derived from an EMBL/GenBank/DDBJ whole genome shotgun (WGS) entry which is preliminary data.</text>
</comment>
<evidence type="ECO:0000313" key="2">
    <source>
        <dbReference type="EMBL" id="GMT10443.1"/>
    </source>
</evidence>
<feature type="region of interest" description="Disordered" evidence="1">
    <location>
        <begin position="179"/>
        <end position="243"/>
    </location>
</feature>
<dbReference type="EMBL" id="BTSY01000001">
    <property type="protein sequence ID" value="GMT10443.1"/>
    <property type="molecule type" value="Genomic_DNA"/>
</dbReference>
<feature type="compositionally biased region" description="Basic and acidic residues" evidence="1">
    <location>
        <begin position="179"/>
        <end position="215"/>
    </location>
</feature>
<dbReference type="Proteomes" id="UP001432322">
    <property type="component" value="Unassembled WGS sequence"/>
</dbReference>
<feature type="region of interest" description="Disordered" evidence="1">
    <location>
        <begin position="104"/>
        <end position="136"/>
    </location>
</feature>
<evidence type="ECO:0000313" key="3">
    <source>
        <dbReference type="Proteomes" id="UP001432322"/>
    </source>
</evidence>
<keyword evidence="3" id="KW-1185">Reference proteome</keyword>
<evidence type="ECO:0008006" key="4">
    <source>
        <dbReference type="Google" id="ProtNLM"/>
    </source>
</evidence>
<dbReference type="AlphaFoldDB" id="A0AAV5UUR1"/>
<name>A0AAV5UUR1_9BILA</name>
<feature type="compositionally biased region" description="Basic and acidic residues" evidence="1">
    <location>
        <begin position="231"/>
        <end position="242"/>
    </location>
</feature>
<dbReference type="Gene3D" id="2.120.10.30">
    <property type="entry name" value="TolB, C-terminal domain"/>
    <property type="match status" value="1"/>
</dbReference>